<dbReference type="GO" id="GO:0048367">
    <property type="term" value="P:shoot system development"/>
    <property type="evidence" value="ECO:0007669"/>
    <property type="project" value="UniProtKB-ARBA"/>
</dbReference>
<keyword evidence="10" id="KW-1185">Reference proteome</keyword>
<dbReference type="Proteomes" id="UP000694251">
    <property type="component" value="Chromosome 10"/>
</dbReference>
<keyword evidence="5" id="KW-1133">Transmembrane helix</keyword>
<dbReference type="GO" id="GO:0005886">
    <property type="term" value="C:plasma membrane"/>
    <property type="evidence" value="ECO:0007669"/>
    <property type="project" value="UniProtKB-SubCell"/>
</dbReference>
<evidence type="ECO:0000256" key="4">
    <source>
        <dbReference type="ARBA" id="ARBA00022692"/>
    </source>
</evidence>
<keyword evidence="2" id="KW-0217">Developmental protein</keyword>
<dbReference type="EMBL" id="JAEFBJ010000010">
    <property type="protein sequence ID" value="KAG7565506.1"/>
    <property type="molecule type" value="Genomic_DNA"/>
</dbReference>
<gene>
    <name evidence="9" type="ORF">ISN44_As10g021880</name>
</gene>
<comment type="similarity">
    <text evidence="7">Belongs to the DVL/RTFL small polypeptides family.</text>
</comment>
<organism evidence="9 10">
    <name type="scientific">Arabidopsis suecica</name>
    <name type="common">Swedish thale-cress</name>
    <name type="synonym">Cardaminopsis suecica</name>
    <dbReference type="NCBI Taxonomy" id="45249"/>
    <lineage>
        <taxon>Eukaryota</taxon>
        <taxon>Viridiplantae</taxon>
        <taxon>Streptophyta</taxon>
        <taxon>Embryophyta</taxon>
        <taxon>Tracheophyta</taxon>
        <taxon>Spermatophyta</taxon>
        <taxon>Magnoliopsida</taxon>
        <taxon>eudicotyledons</taxon>
        <taxon>Gunneridae</taxon>
        <taxon>Pentapetalae</taxon>
        <taxon>rosids</taxon>
        <taxon>malvids</taxon>
        <taxon>Brassicales</taxon>
        <taxon>Brassicaceae</taxon>
        <taxon>Camelineae</taxon>
        <taxon>Arabidopsis</taxon>
    </lineage>
</organism>
<evidence type="ECO:0000256" key="6">
    <source>
        <dbReference type="ARBA" id="ARBA00023136"/>
    </source>
</evidence>
<proteinExistence type="inferred from homology"/>
<dbReference type="GO" id="GO:0008285">
    <property type="term" value="P:negative regulation of cell population proliferation"/>
    <property type="evidence" value="ECO:0007669"/>
    <property type="project" value="InterPro"/>
</dbReference>
<evidence type="ECO:0000313" key="10">
    <source>
        <dbReference type="Proteomes" id="UP000694251"/>
    </source>
</evidence>
<evidence type="ECO:0000256" key="7">
    <source>
        <dbReference type="ARBA" id="ARBA00024340"/>
    </source>
</evidence>
<evidence type="ECO:0000313" key="9">
    <source>
        <dbReference type="EMBL" id="KAG7565506.1"/>
    </source>
</evidence>
<dbReference type="PANTHER" id="PTHR33102">
    <property type="entry name" value="DVL19-RELATED-RELATED"/>
    <property type="match status" value="1"/>
</dbReference>
<protein>
    <submittedName>
        <fullName evidence="9">DVL family</fullName>
    </submittedName>
</protein>
<dbReference type="InterPro" id="IPR012552">
    <property type="entry name" value="DVL"/>
</dbReference>
<name>A0A8T2A1F8_ARASU</name>
<comment type="caution">
    <text evidence="9">The sequence shown here is derived from an EMBL/GenBank/DDBJ whole genome shotgun (WGS) entry which is preliminary data.</text>
</comment>
<keyword evidence="4" id="KW-0812">Transmembrane</keyword>
<dbReference type="Pfam" id="PF08137">
    <property type="entry name" value="DVL"/>
    <property type="match status" value="1"/>
</dbReference>
<dbReference type="AlphaFoldDB" id="A0A8T2A1F8"/>
<sequence length="269" mass="31030">MWSLQWFIFLLCYGVSYSPTTIRRGYRNSVDVIPLRFSSSGFHSSKFETERLHHGRVIDSAINVCHLRQISQSQIWDPGLSSLDFGNGGVTIRADLIKRSCLLLYLLIPGLYLSVWKRTTKFGEVDTFSFPAVALVNDPIPPNGVSEKKTNIPDATSPYAENISKRTKDFTSYTNRRVIEPQILQERHQLWGRRQWIFQYHNMSSECWNHQVMGEENSTSGTCKPSKTFKAKCSHMVKKQRAKFYILGRCIAMLVCGRGRDRERDRILI</sequence>
<feature type="signal peptide" evidence="8">
    <location>
        <begin position="1"/>
        <end position="18"/>
    </location>
</feature>
<keyword evidence="3" id="KW-1003">Cell membrane</keyword>
<reference evidence="9 10" key="1">
    <citation type="submission" date="2020-12" db="EMBL/GenBank/DDBJ databases">
        <title>Concerted genomic and epigenomic changes stabilize Arabidopsis allopolyploids.</title>
        <authorList>
            <person name="Chen Z."/>
        </authorList>
    </citation>
    <scope>NUCLEOTIDE SEQUENCE [LARGE SCALE GENOMIC DNA]</scope>
    <source>
        <strain evidence="9">As9502</strain>
        <tissue evidence="9">Leaf</tissue>
    </source>
</reference>
<keyword evidence="6" id="KW-0472">Membrane</keyword>
<comment type="subcellular location">
    <subcellularLocation>
        <location evidence="1">Cell membrane</location>
        <topology evidence="1">Single-pass membrane protein</topology>
    </subcellularLocation>
</comment>
<accession>A0A8T2A1F8</accession>
<dbReference type="InterPro" id="IPR051525">
    <property type="entry name" value="DVL_RTFL_regulatory"/>
</dbReference>
<keyword evidence="8" id="KW-0732">Signal</keyword>
<evidence type="ECO:0000256" key="3">
    <source>
        <dbReference type="ARBA" id="ARBA00022475"/>
    </source>
</evidence>
<feature type="chain" id="PRO_5035852843" evidence="8">
    <location>
        <begin position="19"/>
        <end position="269"/>
    </location>
</feature>
<evidence type="ECO:0000256" key="5">
    <source>
        <dbReference type="ARBA" id="ARBA00022989"/>
    </source>
</evidence>
<evidence type="ECO:0000256" key="1">
    <source>
        <dbReference type="ARBA" id="ARBA00004162"/>
    </source>
</evidence>
<evidence type="ECO:0000256" key="8">
    <source>
        <dbReference type="SAM" id="SignalP"/>
    </source>
</evidence>
<evidence type="ECO:0000256" key="2">
    <source>
        <dbReference type="ARBA" id="ARBA00022473"/>
    </source>
</evidence>